<name>A0A427YP64_9TREE</name>
<dbReference type="PROSITE" id="PS00463">
    <property type="entry name" value="ZN2_CY6_FUNGAL_1"/>
    <property type="match status" value="1"/>
</dbReference>
<keyword evidence="2" id="KW-0479">Metal-binding</keyword>
<accession>A0A427YP64</accession>
<dbReference type="Pfam" id="PF00172">
    <property type="entry name" value="Zn_clus"/>
    <property type="match status" value="1"/>
</dbReference>
<protein>
    <recommendedName>
        <fullName evidence="7">Zn(2)-C6 fungal-type domain-containing protein</fullName>
    </recommendedName>
</protein>
<dbReference type="AlphaFoldDB" id="A0A427YP64"/>
<dbReference type="Gene3D" id="4.10.240.10">
    <property type="entry name" value="Zn(2)-C6 fungal-type DNA-binding domain"/>
    <property type="match status" value="1"/>
</dbReference>
<keyword evidence="9" id="KW-1185">Reference proteome</keyword>
<feature type="compositionally biased region" description="Polar residues" evidence="6">
    <location>
        <begin position="74"/>
        <end position="84"/>
    </location>
</feature>
<feature type="region of interest" description="Disordered" evidence="6">
    <location>
        <begin position="50"/>
        <end position="94"/>
    </location>
</feature>
<feature type="compositionally biased region" description="Acidic residues" evidence="6">
    <location>
        <begin position="54"/>
        <end position="71"/>
    </location>
</feature>
<comment type="caution">
    <text evidence="8">The sequence shown here is derived from an EMBL/GenBank/DDBJ whole genome shotgun (WGS) entry which is preliminary data.</text>
</comment>
<feature type="domain" description="Zn(2)-C6 fungal-type" evidence="7">
    <location>
        <begin position="102"/>
        <end position="131"/>
    </location>
</feature>
<evidence type="ECO:0000259" key="7">
    <source>
        <dbReference type="PROSITE" id="PS50048"/>
    </source>
</evidence>
<keyword evidence="3" id="KW-0805">Transcription regulation</keyword>
<keyword evidence="4" id="KW-0804">Transcription</keyword>
<keyword evidence="5" id="KW-0539">Nucleus</keyword>
<proteinExistence type="predicted"/>
<evidence type="ECO:0000256" key="1">
    <source>
        <dbReference type="ARBA" id="ARBA00004123"/>
    </source>
</evidence>
<evidence type="ECO:0000256" key="6">
    <source>
        <dbReference type="SAM" id="MobiDB-lite"/>
    </source>
</evidence>
<dbReference type="Proteomes" id="UP000279259">
    <property type="component" value="Unassembled WGS sequence"/>
</dbReference>
<evidence type="ECO:0000256" key="3">
    <source>
        <dbReference type="ARBA" id="ARBA00023015"/>
    </source>
</evidence>
<dbReference type="CDD" id="cd12148">
    <property type="entry name" value="fungal_TF_MHR"/>
    <property type="match status" value="1"/>
</dbReference>
<organism evidence="8 9">
    <name type="scientific">Saitozyma podzolica</name>
    <dbReference type="NCBI Taxonomy" id="1890683"/>
    <lineage>
        <taxon>Eukaryota</taxon>
        <taxon>Fungi</taxon>
        <taxon>Dikarya</taxon>
        <taxon>Basidiomycota</taxon>
        <taxon>Agaricomycotina</taxon>
        <taxon>Tremellomycetes</taxon>
        <taxon>Tremellales</taxon>
        <taxon>Trimorphomycetaceae</taxon>
        <taxon>Saitozyma</taxon>
    </lineage>
</organism>
<dbReference type="GO" id="GO:0008270">
    <property type="term" value="F:zinc ion binding"/>
    <property type="evidence" value="ECO:0007669"/>
    <property type="project" value="InterPro"/>
</dbReference>
<evidence type="ECO:0000313" key="8">
    <source>
        <dbReference type="EMBL" id="RSH92883.1"/>
    </source>
</evidence>
<sequence length="717" mass="78731">MQGHNLYDPFLANPYAFAPIDEGVSGSTLPVQNGDLHDYSQYTHADFSMADGVDGVDGELDGDEESDEAETADNLRSQSGSADSTKPKESKKPRITLARGGACVACRNRKLKCTGDKPCKTCKKANIDCRYEEIQRKKPRAVLLEERVAELEALLIMRGEAIPPSALAPSSGPASHSSLSLASPLKESPVPAQLASLSLHTELAPTATMNASPEEIAPNSPLEHALINVVLPYTPHLLIPVHPQRLLALITLPPTDPRRPHPALLYILFAEAVRILENHKPRPRLPRAPASLFPQNFSPPMPSTTADPSYILTHVQGASLSLLERARTELDHGIRNVDRPFDLVRAAIGISRYLYSLGRFVEGWNIPVARLLVSCGLHRMTGSIVRPDNAPVEFMPSPYPPAHAYAQPLAATPYPVLRMRPVIVPPARDEIEMAERNLTFWAAKSSDWAAGLGWGWTTGIADDECTTEWPWGWGSVEIKPANGSRWGIQDLYDASSAMHSSPFPDTTFTLATKSTGLVHRASHLFDLPESSVTVLRPDGRMSPSHIPSLVAVQSVQTALELFRKRIPPTFVDPSGPGYDGLADPWWILLHLNLYTAEMLMWKEMAHHRSKGYETAVSCARAIVGLVQRMRADSWIHLDVVAALDISLASRFLYKESDRLAKAGQSQAAAMAGDEAETLRVALATDFAKWLPMASLHAIIVQRVREGWPEKEGEYERV</sequence>
<dbReference type="InterPro" id="IPR036864">
    <property type="entry name" value="Zn2-C6_fun-type_DNA-bd_sf"/>
</dbReference>
<dbReference type="SUPFAM" id="SSF57701">
    <property type="entry name" value="Zn2/Cys6 DNA-binding domain"/>
    <property type="match status" value="1"/>
</dbReference>
<dbReference type="InterPro" id="IPR050815">
    <property type="entry name" value="TF_fung"/>
</dbReference>
<dbReference type="CDD" id="cd00067">
    <property type="entry name" value="GAL4"/>
    <property type="match status" value="1"/>
</dbReference>
<evidence type="ECO:0000313" key="9">
    <source>
        <dbReference type="Proteomes" id="UP000279259"/>
    </source>
</evidence>
<dbReference type="OrthoDB" id="2123952at2759"/>
<comment type="subcellular location">
    <subcellularLocation>
        <location evidence="1">Nucleus</location>
    </subcellularLocation>
</comment>
<gene>
    <name evidence="8" type="ORF">EHS25_008329</name>
</gene>
<evidence type="ECO:0000256" key="5">
    <source>
        <dbReference type="ARBA" id="ARBA00023242"/>
    </source>
</evidence>
<evidence type="ECO:0000256" key="4">
    <source>
        <dbReference type="ARBA" id="ARBA00023163"/>
    </source>
</evidence>
<dbReference type="EMBL" id="RSCD01000005">
    <property type="protein sequence ID" value="RSH92883.1"/>
    <property type="molecule type" value="Genomic_DNA"/>
</dbReference>
<dbReference type="GO" id="GO:0000981">
    <property type="term" value="F:DNA-binding transcription factor activity, RNA polymerase II-specific"/>
    <property type="evidence" value="ECO:0007669"/>
    <property type="project" value="InterPro"/>
</dbReference>
<evidence type="ECO:0000256" key="2">
    <source>
        <dbReference type="ARBA" id="ARBA00022723"/>
    </source>
</evidence>
<dbReference type="GO" id="GO:0005634">
    <property type="term" value="C:nucleus"/>
    <property type="evidence" value="ECO:0007669"/>
    <property type="project" value="UniProtKB-SubCell"/>
</dbReference>
<dbReference type="InterPro" id="IPR001138">
    <property type="entry name" value="Zn2Cys6_DnaBD"/>
</dbReference>
<dbReference type="PROSITE" id="PS50048">
    <property type="entry name" value="ZN2_CY6_FUNGAL_2"/>
    <property type="match status" value="1"/>
</dbReference>
<dbReference type="PANTHER" id="PTHR47338">
    <property type="entry name" value="ZN(II)2CYS6 TRANSCRIPTION FACTOR (EUROFUNG)-RELATED"/>
    <property type="match status" value="1"/>
</dbReference>
<reference evidence="8 9" key="1">
    <citation type="submission" date="2018-11" db="EMBL/GenBank/DDBJ databases">
        <title>Genome sequence of Saitozyma podzolica DSM 27192.</title>
        <authorList>
            <person name="Aliyu H."/>
            <person name="Gorte O."/>
            <person name="Ochsenreither K."/>
        </authorList>
    </citation>
    <scope>NUCLEOTIDE SEQUENCE [LARGE SCALE GENOMIC DNA]</scope>
    <source>
        <strain evidence="8 9">DSM 27192</strain>
    </source>
</reference>
<dbReference type="SMART" id="SM00066">
    <property type="entry name" value="GAL4"/>
    <property type="match status" value="1"/>
</dbReference>
<dbReference type="PANTHER" id="PTHR47338:SF29">
    <property type="entry name" value="ZN(2)-C6 FUNGAL-TYPE DOMAIN-CONTAINING PROTEIN"/>
    <property type="match status" value="1"/>
</dbReference>